<dbReference type="PIRSF" id="PIRSF000124">
    <property type="entry name" value="UDPglc_GDPman_dh"/>
    <property type="match status" value="1"/>
</dbReference>
<dbReference type="PANTHER" id="PTHR43491:SF2">
    <property type="entry name" value="UDP-N-ACETYL-D-MANNOSAMINE DEHYDROGENASE"/>
    <property type="match status" value="1"/>
</dbReference>
<dbReference type="PIRSF" id="PIRSF500136">
    <property type="entry name" value="UDP_ManNAc_DH"/>
    <property type="match status" value="1"/>
</dbReference>
<dbReference type="InterPro" id="IPR036291">
    <property type="entry name" value="NAD(P)-bd_dom_sf"/>
</dbReference>
<comment type="similarity">
    <text evidence="1 4">Belongs to the UDP-glucose/GDP-mannose dehydrogenase family.</text>
</comment>
<dbReference type="NCBIfam" id="TIGR03026">
    <property type="entry name" value="NDP-sugDHase"/>
    <property type="match status" value="1"/>
</dbReference>
<organism evidence="6 7">
    <name type="scientific">Acinetobacter rudis</name>
    <dbReference type="NCBI Taxonomy" id="632955"/>
    <lineage>
        <taxon>Bacteria</taxon>
        <taxon>Pseudomonadati</taxon>
        <taxon>Pseudomonadota</taxon>
        <taxon>Gammaproteobacteria</taxon>
        <taxon>Moraxellales</taxon>
        <taxon>Moraxellaceae</taxon>
        <taxon>Acinetobacter</taxon>
    </lineage>
</organism>
<name>A0AAW8J8U7_9GAMM</name>
<evidence type="ECO:0000313" key="7">
    <source>
        <dbReference type="Proteomes" id="UP001243844"/>
    </source>
</evidence>
<reference evidence="6" key="1">
    <citation type="submission" date="2023-08" db="EMBL/GenBank/DDBJ databases">
        <title>Emergence of clinically-relevant ST2 carbapenem-resistant Acinetobacter baumannii strains in hospital sewages in Zhejiang, East of China.</title>
        <authorList>
            <person name="Kaichao C."/>
            <person name="Zhang R."/>
        </authorList>
    </citation>
    <scope>NUCLEOTIDE SEQUENCE</scope>
    <source>
        <strain evidence="6">M-RB-37</strain>
    </source>
</reference>
<dbReference type="SUPFAM" id="SSF51735">
    <property type="entry name" value="NAD(P)-binding Rossmann-fold domains"/>
    <property type="match status" value="1"/>
</dbReference>
<dbReference type="InterPro" id="IPR001732">
    <property type="entry name" value="UDP-Glc/GDP-Man_DH_N"/>
</dbReference>
<dbReference type="GO" id="GO:0051287">
    <property type="term" value="F:NAD binding"/>
    <property type="evidence" value="ECO:0007669"/>
    <property type="project" value="InterPro"/>
</dbReference>
<dbReference type="SUPFAM" id="SSF52413">
    <property type="entry name" value="UDP-glucose/GDP-mannose dehydrogenase C-terminal domain"/>
    <property type="match status" value="1"/>
</dbReference>
<dbReference type="InterPro" id="IPR036220">
    <property type="entry name" value="UDP-Glc/GDP-Man_DH_C_sf"/>
</dbReference>
<dbReference type="EMBL" id="JAVIDL010000015">
    <property type="protein sequence ID" value="MDQ8935918.1"/>
    <property type="molecule type" value="Genomic_DNA"/>
</dbReference>
<dbReference type="InterPro" id="IPR017476">
    <property type="entry name" value="UDP-Glc/GDP-Man"/>
</dbReference>
<dbReference type="InterPro" id="IPR014026">
    <property type="entry name" value="UDP-Glc/GDP-Man_DH_dimer"/>
</dbReference>
<feature type="domain" description="UDP-glucose/GDP-mannose dehydrogenase C-terminal" evidence="5">
    <location>
        <begin position="318"/>
        <end position="419"/>
    </location>
</feature>
<protein>
    <submittedName>
        <fullName evidence="6">Vi polysaccharide biosynthesis UDP-N-acetylglucosamine C-6 dehydrogenase TviB</fullName>
    </submittedName>
</protein>
<evidence type="ECO:0000313" key="6">
    <source>
        <dbReference type="EMBL" id="MDQ8935918.1"/>
    </source>
</evidence>
<keyword evidence="2" id="KW-0560">Oxidoreductase</keyword>
<proteinExistence type="inferred from homology"/>
<dbReference type="SMART" id="SM00984">
    <property type="entry name" value="UDPG_MGDP_dh_C"/>
    <property type="match status" value="1"/>
</dbReference>
<dbReference type="InterPro" id="IPR028359">
    <property type="entry name" value="UDP_ManNAc/GlcNAc_DH"/>
</dbReference>
<dbReference type="RefSeq" id="WP_308975833.1">
    <property type="nucleotide sequence ID" value="NZ_JAVIDL010000015.1"/>
</dbReference>
<dbReference type="GO" id="GO:0016616">
    <property type="term" value="F:oxidoreductase activity, acting on the CH-OH group of donors, NAD or NADP as acceptor"/>
    <property type="evidence" value="ECO:0007669"/>
    <property type="project" value="InterPro"/>
</dbReference>
<accession>A0AAW8J8U7</accession>
<keyword evidence="3" id="KW-0520">NAD</keyword>
<dbReference type="Pfam" id="PF00984">
    <property type="entry name" value="UDPG_MGDP_dh"/>
    <property type="match status" value="1"/>
</dbReference>
<evidence type="ECO:0000256" key="1">
    <source>
        <dbReference type="ARBA" id="ARBA00006601"/>
    </source>
</evidence>
<comment type="caution">
    <text evidence="6">The sequence shown here is derived from an EMBL/GenBank/DDBJ whole genome shotgun (WGS) entry which is preliminary data.</text>
</comment>
<dbReference type="NCBIfam" id="NF011729">
    <property type="entry name" value="PRK15182.1"/>
    <property type="match status" value="1"/>
</dbReference>
<dbReference type="AlphaFoldDB" id="A0AAW8J8U7"/>
<evidence type="ECO:0000256" key="3">
    <source>
        <dbReference type="ARBA" id="ARBA00023027"/>
    </source>
</evidence>
<dbReference type="InterPro" id="IPR014027">
    <property type="entry name" value="UDP-Glc/GDP-Man_DH_C"/>
</dbReference>
<dbReference type="Gene3D" id="3.40.50.720">
    <property type="entry name" value="NAD(P)-binding Rossmann-like Domain"/>
    <property type="match status" value="2"/>
</dbReference>
<dbReference type="InterPro" id="IPR008927">
    <property type="entry name" value="6-PGluconate_DH-like_C_sf"/>
</dbReference>
<sequence>MFQLDQLKIAIIGLGYVGLPLAVEFGKHVPTIGFDINQHRIEELKQGIDHTLEVNAEEMMQATQLVYSADVDDLSVSNFYIVTVPTPIDDFKQPDLNPLIKASEMIAKVLKSGDVVVYESTVYPGATEEVCIPVLEKISGLKLNHDFFVGYSPERINPGDKQRRVTNILKITSGSTIDAAEYIDRTYQLIIQAGTYRAPSIKVAEAAKVIENTQRDVNIALINELALIFNKIGIDTEEVLKAAGTKWNFLGFRPGLVGGHCIGVDPYYLTHKAQSIGLHPEIILAARRLNDRMGEYVATQLIKEMVKKRIQVVGSKILVMGLSFKENCPDIRNTKIVDMVNALKEYDLDLDIYDPWVDPDEVEKEYGLRPLINVEAQGQYDAIVLALAHEQFQKMSAEDFNNLGKAKHVLYDLKYVLDQNQSDIRL</sequence>
<dbReference type="Pfam" id="PF03720">
    <property type="entry name" value="UDPG_MGDP_dh_C"/>
    <property type="match status" value="1"/>
</dbReference>
<dbReference type="SUPFAM" id="SSF48179">
    <property type="entry name" value="6-phosphogluconate dehydrogenase C-terminal domain-like"/>
    <property type="match status" value="1"/>
</dbReference>
<dbReference type="GO" id="GO:0000271">
    <property type="term" value="P:polysaccharide biosynthetic process"/>
    <property type="evidence" value="ECO:0007669"/>
    <property type="project" value="InterPro"/>
</dbReference>
<evidence type="ECO:0000259" key="5">
    <source>
        <dbReference type="SMART" id="SM00984"/>
    </source>
</evidence>
<gene>
    <name evidence="6" type="primary">tviB</name>
    <name evidence="6" type="ORF">RFH47_09250</name>
</gene>
<dbReference type="GO" id="GO:0016628">
    <property type="term" value="F:oxidoreductase activity, acting on the CH-CH group of donors, NAD or NADP as acceptor"/>
    <property type="evidence" value="ECO:0007669"/>
    <property type="project" value="InterPro"/>
</dbReference>
<evidence type="ECO:0000256" key="4">
    <source>
        <dbReference type="PIRNR" id="PIRNR000124"/>
    </source>
</evidence>
<dbReference type="PANTHER" id="PTHR43491">
    <property type="entry name" value="UDP-N-ACETYL-D-MANNOSAMINE DEHYDROGENASE"/>
    <property type="match status" value="1"/>
</dbReference>
<dbReference type="Proteomes" id="UP001243844">
    <property type="component" value="Unassembled WGS sequence"/>
</dbReference>
<evidence type="ECO:0000256" key="2">
    <source>
        <dbReference type="ARBA" id="ARBA00023002"/>
    </source>
</evidence>
<dbReference type="Pfam" id="PF03721">
    <property type="entry name" value="UDPG_MGDP_dh_N"/>
    <property type="match status" value="1"/>
</dbReference>